<dbReference type="InterPro" id="IPR005135">
    <property type="entry name" value="Endo/exonuclease/phosphatase"/>
</dbReference>
<dbReference type="OrthoDB" id="3515699at2"/>
<evidence type="ECO:0000313" key="2">
    <source>
        <dbReference type="EMBL" id="ARF64909.1"/>
    </source>
</evidence>
<dbReference type="STRING" id="1935.B1H20_28535"/>
<sequence length="296" mass="30929">MRNDTGGAGPYRPSVRPLVVLAAALLALLPVSAPLPVPALRTVPDDLRIATWNMCGVTQWNCGGTGGAQLKIRALTRLATEDGADVILLQEACSDDVAAARRALGAGWDTAFQGYAHRRATGRYAQVGCGAGRGRAGIAVLSAAPLSRIETVDAQQPEVGLHRGTLCATVFEPGVRVCGAHLSLPGSDRAHPEWELGDDQLAALVDAAGGRTVFGGDLNSTPPGASNARSWIWPDGPYGRYRECAQQGPEGRTGRPTLVSGGKVDYLFTDLPRSGCSVRDTSASDHLALIMEVRAG</sequence>
<gene>
    <name evidence="2" type="ORF">B1H20_28535</name>
</gene>
<dbReference type="Gene3D" id="3.60.10.10">
    <property type="entry name" value="Endonuclease/exonuclease/phosphatase"/>
    <property type="match status" value="1"/>
</dbReference>
<dbReference type="SUPFAM" id="SSF56219">
    <property type="entry name" value="DNase I-like"/>
    <property type="match status" value="1"/>
</dbReference>
<accession>A0A1V0UI41</accession>
<dbReference type="Pfam" id="PF03372">
    <property type="entry name" value="Exo_endo_phos"/>
    <property type="match status" value="1"/>
</dbReference>
<dbReference type="Proteomes" id="UP000192445">
    <property type="component" value="Chromosome"/>
</dbReference>
<dbReference type="GO" id="GO:0003824">
    <property type="term" value="F:catalytic activity"/>
    <property type="evidence" value="ECO:0007669"/>
    <property type="project" value="InterPro"/>
</dbReference>
<name>A0A1V0UI41_STRVN</name>
<dbReference type="RefSeq" id="WP_083193475.1">
    <property type="nucleotide sequence ID" value="NZ_CP020570.1"/>
</dbReference>
<proteinExistence type="predicted"/>
<feature type="domain" description="Endonuclease/exonuclease/phosphatase" evidence="1">
    <location>
        <begin position="59"/>
        <end position="286"/>
    </location>
</feature>
<evidence type="ECO:0000259" key="1">
    <source>
        <dbReference type="Pfam" id="PF03372"/>
    </source>
</evidence>
<reference evidence="2 3" key="1">
    <citation type="submission" date="2017-03" db="EMBL/GenBank/DDBJ databases">
        <title>Complete Genome Sequence of a natural compounds producer, Streptomyces violaceus S21.</title>
        <authorList>
            <person name="Zhong C."/>
            <person name="Zhao Z."/>
            <person name="Fu J."/>
            <person name="Zong G."/>
            <person name="Qin R."/>
            <person name="Cao G."/>
        </authorList>
    </citation>
    <scope>NUCLEOTIDE SEQUENCE [LARGE SCALE GENOMIC DNA]</scope>
    <source>
        <strain evidence="2 3">S21</strain>
    </source>
</reference>
<evidence type="ECO:0000313" key="3">
    <source>
        <dbReference type="Proteomes" id="UP000192445"/>
    </source>
</evidence>
<organism evidence="2 3">
    <name type="scientific">Streptomyces violaceoruber</name>
    <dbReference type="NCBI Taxonomy" id="1935"/>
    <lineage>
        <taxon>Bacteria</taxon>
        <taxon>Bacillati</taxon>
        <taxon>Actinomycetota</taxon>
        <taxon>Actinomycetes</taxon>
        <taxon>Kitasatosporales</taxon>
        <taxon>Streptomycetaceae</taxon>
        <taxon>Streptomyces</taxon>
        <taxon>Streptomyces violaceoruber group</taxon>
    </lineage>
</organism>
<dbReference type="KEGG" id="svu:B1H20_28535"/>
<dbReference type="EMBL" id="CP020570">
    <property type="protein sequence ID" value="ARF64909.1"/>
    <property type="molecule type" value="Genomic_DNA"/>
</dbReference>
<dbReference type="AlphaFoldDB" id="A0A1V0UI41"/>
<protein>
    <recommendedName>
        <fullName evidence="1">Endonuclease/exonuclease/phosphatase domain-containing protein</fullName>
    </recommendedName>
</protein>
<dbReference type="InterPro" id="IPR036691">
    <property type="entry name" value="Endo/exonu/phosph_ase_sf"/>
</dbReference>